<keyword evidence="2" id="KW-1133">Transmembrane helix</keyword>
<dbReference type="GO" id="GO:0003677">
    <property type="term" value="F:DNA binding"/>
    <property type="evidence" value="ECO:0007669"/>
    <property type="project" value="InterPro"/>
</dbReference>
<feature type="transmembrane region" description="Helical" evidence="2">
    <location>
        <begin position="65"/>
        <end position="83"/>
    </location>
</feature>
<dbReference type="PANTHER" id="PTHR34475">
    <property type="match status" value="1"/>
</dbReference>
<dbReference type="EMBL" id="CZKA01000023">
    <property type="protein sequence ID" value="CUR55719.1"/>
    <property type="molecule type" value="Genomic_DNA"/>
</dbReference>
<evidence type="ECO:0000259" key="3">
    <source>
        <dbReference type="Pfam" id="PF13464"/>
    </source>
</evidence>
<sequence>MNTAEVPVGHTDDHTDTQPEPLSAAPDLVEVRRNAGLAAVVGASASAVAIAYLSRAAGSGALLDWALAAVLGVLAAGYLRAFVDARTPLLVADTQGVRIRLGSTWRGLPWGALSEVSLEPRRGLRDGRLVLVPRNLDRLLGEIDGGGRRQVALSRALYGDALAVPLGLSTRVSGADGDLAAALRGLAGDRALITEVVPAHPEETAEELVEVAVDDLEPSEPSEPDQARPGRTWPDPRPALAAGISSMAARLSRGDAEDDQRDAHGWDDIEVTQPLVASATPAPLRDVTAARRTEVTSEVHRDLVDGANALDLATADHAARRGLPEADHLRRGHDLMDDTVAWHDGVRPIAVPGHPVEPLVIDDLGAEAVPDPVIGPEFLAARTRLGLSVDQLADRTRIRPHVIESIEVDDFVPCGGDFYARGHLRTLARVLGIDVAPLLETYDERYADAPISPRRVFEAELATGSGGSIRATGGGTNWSLLIGVVMVLVLVWSIARLVMNDPSTFEQPAPDQSSSNGVARRPAAVIATPVVVEVTATKQVHVVVRDGNGEVVFTDDLTKGQSNRVRAEPPVSVRASDGGALKVQVDGTEHGRLGAPGRAAQARFQAN</sequence>
<dbReference type="Pfam" id="PF13413">
    <property type="entry name" value="HTH_25"/>
    <property type="match status" value="1"/>
</dbReference>
<dbReference type="AlphaFoldDB" id="A0A2P2C139"/>
<evidence type="ECO:0000256" key="2">
    <source>
        <dbReference type="SAM" id="Phobius"/>
    </source>
</evidence>
<keyword evidence="2" id="KW-0812">Transmembrane</keyword>
<protein>
    <recommendedName>
        <fullName evidence="3">Cytoskeleton protein RodZ-like C-terminal domain-containing protein</fullName>
    </recommendedName>
</protein>
<feature type="domain" description="Cytoskeleton protein RodZ-like C-terminal" evidence="3">
    <location>
        <begin position="534"/>
        <end position="602"/>
    </location>
</feature>
<dbReference type="Pfam" id="PF13464">
    <property type="entry name" value="RodZ_C"/>
    <property type="match status" value="1"/>
</dbReference>
<evidence type="ECO:0000256" key="1">
    <source>
        <dbReference type="SAM" id="MobiDB-lite"/>
    </source>
</evidence>
<accession>A0A2P2C139</accession>
<dbReference type="InterPro" id="IPR050400">
    <property type="entry name" value="Bact_Cytoskel_RodZ"/>
</dbReference>
<dbReference type="PANTHER" id="PTHR34475:SF1">
    <property type="entry name" value="CYTOSKELETON PROTEIN RODZ"/>
    <property type="match status" value="1"/>
</dbReference>
<keyword evidence="2" id="KW-0472">Membrane</keyword>
<feature type="region of interest" description="Disordered" evidence="1">
    <location>
        <begin position="215"/>
        <end position="239"/>
    </location>
</feature>
<feature type="transmembrane region" description="Helical" evidence="2">
    <location>
        <begin position="35"/>
        <end position="53"/>
    </location>
</feature>
<name>A0A2P2C139_9ZZZZ</name>
<dbReference type="Gene3D" id="1.10.260.40">
    <property type="entry name" value="lambda repressor-like DNA-binding domains"/>
    <property type="match status" value="1"/>
</dbReference>
<feature type="region of interest" description="Disordered" evidence="1">
    <location>
        <begin position="1"/>
        <end position="22"/>
    </location>
</feature>
<gene>
    <name evidence="4" type="ORF">NOCA230051</name>
</gene>
<dbReference type="InterPro" id="IPR025194">
    <property type="entry name" value="RodZ-like_C"/>
</dbReference>
<dbReference type="InterPro" id="IPR010982">
    <property type="entry name" value="Lambda_DNA-bd_dom_sf"/>
</dbReference>
<organism evidence="4">
    <name type="scientific">metagenome</name>
    <dbReference type="NCBI Taxonomy" id="256318"/>
    <lineage>
        <taxon>unclassified sequences</taxon>
        <taxon>metagenomes</taxon>
    </lineage>
</organism>
<evidence type="ECO:0000313" key="4">
    <source>
        <dbReference type="EMBL" id="CUR55719.1"/>
    </source>
</evidence>
<reference evidence="4" key="1">
    <citation type="submission" date="2015-08" db="EMBL/GenBank/DDBJ databases">
        <authorList>
            <person name="Babu N.S."/>
            <person name="Beckwith C.J."/>
            <person name="Beseler K.G."/>
            <person name="Brison A."/>
            <person name="Carone J.V."/>
            <person name="Caskin T.P."/>
            <person name="Diamond M."/>
            <person name="Durham M.E."/>
            <person name="Foxe J.M."/>
            <person name="Go M."/>
            <person name="Henderson B.A."/>
            <person name="Jones I.B."/>
            <person name="McGettigan J.A."/>
            <person name="Micheletti S.J."/>
            <person name="Nasrallah M.E."/>
            <person name="Ortiz D."/>
            <person name="Piller C.R."/>
            <person name="Privatt S.R."/>
            <person name="Schneider S.L."/>
            <person name="Sharp S."/>
            <person name="Smith T.C."/>
            <person name="Stanton J.D."/>
            <person name="Ullery H.E."/>
            <person name="Wilson R.J."/>
            <person name="Serrano M.G."/>
            <person name="Buck G."/>
            <person name="Lee V."/>
            <person name="Wang Y."/>
            <person name="Carvalho R."/>
            <person name="Voegtly L."/>
            <person name="Shi R."/>
            <person name="Duckworth R."/>
            <person name="Johnson A."/>
            <person name="Loviza R."/>
            <person name="Walstead R."/>
            <person name="Shah Z."/>
            <person name="Kiflezghi M."/>
            <person name="Wade K."/>
            <person name="Ball S.L."/>
            <person name="Bradley K.W."/>
            <person name="Asai D.J."/>
            <person name="Bowman C.A."/>
            <person name="Russell D.A."/>
            <person name="Pope W.H."/>
            <person name="Jacobs-Sera D."/>
            <person name="Hendrix R.W."/>
            <person name="Hatfull G.F."/>
        </authorList>
    </citation>
    <scope>NUCLEOTIDE SEQUENCE</scope>
</reference>
<proteinExistence type="predicted"/>